<evidence type="ECO:0000313" key="2">
    <source>
        <dbReference type="EMBL" id="TPX76046.1"/>
    </source>
</evidence>
<name>A0A507FL40_9FUNG</name>
<keyword evidence="3" id="KW-1185">Reference proteome</keyword>
<dbReference type="EMBL" id="QEAP01000059">
    <property type="protein sequence ID" value="TPX76046.1"/>
    <property type="molecule type" value="Genomic_DNA"/>
</dbReference>
<accession>A0A507FL40</accession>
<dbReference type="Proteomes" id="UP000320333">
    <property type="component" value="Unassembled WGS sequence"/>
</dbReference>
<reference evidence="2 3" key="1">
    <citation type="journal article" date="2019" name="Sci. Rep.">
        <title>Comparative genomics of chytrid fungi reveal insights into the obligate biotrophic and pathogenic lifestyle of Synchytrium endobioticum.</title>
        <authorList>
            <person name="van de Vossenberg B.T.L.H."/>
            <person name="Warris S."/>
            <person name="Nguyen H.D.T."/>
            <person name="van Gent-Pelzer M.P.E."/>
            <person name="Joly D.L."/>
            <person name="van de Geest H.C."/>
            <person name="Bonants P.J.M."/>
            <person name="Smith D.S."/>
            <person name="Levesque C.A."/>
            <person name="van der Lee T.A.J."/>
        </authorList>
    </citation>
    <scope>NUCLEOTIDE SEQUENCE [LARGE SCALE GENOMIC DNA]</scope>
    <source>
        <strain evidence="2 3">CBS 675.73</strain>
    </source>
</reference>
<dbReference type="OrthoDB" id="2096031at2759"/>
<dbReference type="AlphaFoldDB" id="A0A507FL40"/>
<organism evidence="2 3">
    <name type="scientific">Chytriomyces confervae</name>
    <dbReference type="NCBI Taxonomy" id="246404"/>
    <lineage>
        <taxon>Eukaryota</taxon>
        <taxon>Fungi</taxon>
        <taxon>Fungi incertae sedis</taxon>
        <taxon>Chytridiomycota</taxon>
        <taxon>Chytridiomycota incertae sedis</taxon>
        <taxon>Chytridiomycetes</taxon>
        <taxon>Chytridiales</taxon>
        <taxon>Chytriomycetaceae</taxon>
        <taxon>Chytriomyces</taxon>
    </lineage>
</organism>
<feature type="region of interest" description="Disordered" evidence="1">
    <location>
        <begin position="135"/>
        <end position="157"/>
    </location>
</feature>
<proteinExistence type="predicted"/>
<protein>
    <submittedName>
        <fullName evidence="2">Uncharacterized protein</fullName>
    </submittedName>
</protein>
<evidence type="ECO:0000256" key="1">
    <source>
        <dbReference type="SAM" id="MobiDB-lite"/>
    </source>
</evidence>
<comment type="caution">
    <text evidence="2">The sequence shown here is derived from an EMBL/GenBank/DDBJ whole genome shotgun (WGS) entry which is preliminary data.</text>
</comment>
<feature type="compositionally biased region" description="Basic and acidic residues" evidence="1">
    <location>
        <begin position="135"/>
        <end position="152"/>
    </location>
</feature>
<sequence length="633" mass="71060">MGGYTMGLGAKAPGLLKNRLPADVIEPMTKFGDPIKVDSSPEHRAHMRSVLYGPERENKKFPSGFEVGDHSADYADEKPPAWITNHATDYPPKHIEDRVAIDQHTKEYIHYLNGTHFTLEGYGSETRSLPISTTKRDYPEKIGHPERKEGPRSKYPPIYRDENAKELGSTIYNSEYTLTGAPKTDIVHPNATASHFTLGDDDDRINTCRSVTRSTYKGFDKQPYVEMKKDEQKRSTVLDYPDGEPGERVSVQKSDYRLDKNLDRSSLKVDNTATVKDLRSTHFTLGNDDTFYKKSQYQTSFKSTPSNSAYRHSNIVKEHYRTCVTIRDEDDLEAAKVAQLSTQHWDYQQPDLRSSGSSVQNSRAVAKELEQIHKLSSIPLANDAQQRTVKKSITGSDFKVPNLSAYPSHPKSGIENKYNVLSGNQRGQIDPFHGASIMKTSYIHFCEEGGQPNEEGELPPASKAVRENHAETFEASLKSSKNLRGTHFELGNDVGSAKETSTREAFESPALDAYRNRVCVKAGNEWRFGSTLENTVTRFPNDNETYQTVNNGTYVSHGGFKAPAPFRPAPLSFLKAAAIDNEIRFQSEPSMDGPLLATETKRKFVPPEVMKYQARMEAVGHEEIMKTGRRTMA</sequence>
<gene>
    <name evidence="2" type="ORF">CcCBS67573_g02686</name>
</gene>
<evidence type="ECO:0000313" key="3">
    <source>
        <dbReference type="Proteomes" id="UP000320333"/>
    </source>
</evidence>